<dbReference type="Gene3D" id="3.40.50.1370">
    <property type="entry name" value="Aspartate/ornithine carbamoyltransferase"/>
    <property type="match status" value="2"/>
</dbReference>
<evidence type="ECO:0000313" key="9">
    <source>
        <dbReference type="EMBL" id="OAN39868.1"/>
    </source>
</evidence>
<dbReference type="InterPro" id="IPR036901">
    <property type="entry name" value="Asp/Orn_carbamoylTrfase_sf"/>
</dbReference>
<dbReference type="GO" id="GO:0005737">
    <property type="term" value="C:cytoplasm"/>
    <property type="evidence" value="ECO:0007669"/>
    <property type="project" value="UniProtKB-SubCell"/>
</dbReference>
<accession>A0A178LYH5</accession>
<dbReference type="EMBL" id="LWCS01000015">
    <property type="protein sequence ID" value="OAN39868.1"/>
    <property type="molecule type" value="Genomic_DNA"/>
</dbReference>
<organism evidence="9 10">
    <name type="scientific">Mycolicibacterium iranicum</name>
    <name type="common">Mycobacterium iranicum</name>
    <dbReference type="NCBI Taxonomy" id="912594"/>
    <lineage>
        <taxon>Bacteria</taxon>
        <taxon>Bacillati</taxon>
        <taxon>Actinomycetota</taxon>
        <taxon>Actinomycetes</taxon>
        <taxon>Mycobacteriales</taxon>
        <taxon>Mycobacteriaceae</taxon>
        <taxon>Mycolicibacterium</taxon>
    </lineage>
</organism>
<evidence type="ECO:0000313" key="10">
    <source>
        <dbReference type="Proteomes" id="UP000078396"/>
    </source>
</evidence>
<comment type="similarity">
    <text evidence="2 6">Belongs to the aspartate/ornithine carbamoyltransferase superfamily. OTCase family.</text>
</comment>
<feature type="binding site" evidence="6">
    <location>
        <begin position="236"/>
        <end position="237"/>
    </location>
    <ligand>
        <name>L-ornithine</name>
        <dbReference type="ChEBI" id="CHEBI:46911"/>
    </ligand>
</feature>
<feature type="binding site" evidence="6">
    <location>
        <position position="108"/>
    </location>
    <ligand>
        <name>carbamoyl phosphate</name>
        <dbReference type="ChEBI" id="CHEBI:58228"/>
    </ligand>
</feature>
<dbReference type="PANTHER" id="PTHR45753">
    <property type="entry name" value="ORNITHINE CARBAMOYLTRANSFERASE, MITOCHONDRIAL"/>
    <property type="match status" value="1"/>
</dbReference>
<feature type="binding site" evidence="6">
    <location>
        <begin position="135"/>
        <end position="138"/>
    </location>
    <ligand>
        <name>carbamoyl phosphate</name>
        <dbReference type="ChEBI" id="CHEBI:58228"/>
    </ligand>
</feature>
<dbReference type="InterPro" id="IPR006132">
    <property type="entry name" value="Asp/Orn_carbamoyltranf_P-bd"/>
</dbReference>
<keyword evidence="4 6" id="KW-0808">Transferase</keyword>
<feature type="binding site" evidence="6">
    <location>
        <position position="321"/>
    </location>
    <ligand>
        <name>carbamoyl phosphate</name>
        <dbReference type="ChEBI" id="CHEBI:58228"/>
    </ligand>
</feature>
<keyword evidence="6" id="KW-0963">Cytoplasm</keyword>
<comment type="function">
    <text evidence="1">Reversibly catalyzes the transfer of the carbamoyl group from carbamoyl phosphate (CP) to the N(epsilon) atom of ornithine (ORN) to produce L-citrulline.</text>
</comment>
<evidence type="ECO:0000259" key="7">
    <source>
        <dbReference type="Pfam" id="PF00185"/>
    </source>
</evidence>
<evidence type="ECO:0000256" key="1">
    <source>
        <dbReference type="ARBA" id="ARBA00003822"/>
    </source>
</evidence>
<proteinExistence type="inferred from homology"/>
<evidence type="ECO:0000256" key="5">
    <source>
        <dbReference type="ARBA" id="ARBA00048772"/>
    </source>
</evidence>
<feature type="binding site" evidence="6">
    <location>
        <begin position="57"/>
        <end position="60"/>
    </location>
    <ligand>
        <name>carbamoyl phosphate</name>
        <dbReference type="ChEBI" id="CHEBI:58228"/>
    </ligand>
</feature>
<dbReference type="InterPro" id="IPR002292">
    <property type="entry name" value="Orn/put_carbamltrans"/>
</dbReference>
<dbReference type="HAMAP" id="MF_01109">
    <property type="entry name" value="OTCase"/>
    <property type="match status" value="1"/>
</dbReference>
<feature type="binding site" evidence="6">
    <location>
        <position position="84"/>
    </location>
    <ligand>
        <name>carbamoyl phosphate</name>
        <dbReference type="ChEBI" id="CHEBI:58228"/>
    </ligand>
</feature>
<reference evidence="9 10" key="1">
    <citation type="submission" date="2016-04" db="EMBL/GenBank/DDBJ databases">
        <title>Draft Genome Sequences of Staphylococcus capitis Strain H36, S. capitis Strain H65, S. cohnii Strain H62, S. hominis Strain H69, Mycobacterium iranicum Strain H39, Plantibacter sp. Strain H53, Pseudomonas oryzihabitans Strain H72, and Microbacterium sp. Strain H83, isolated from residential settings.</title>
        <authorList>
            <person name="Lymperopoulou D."/>
            <person name="Adams R.I."/>
            <person name="Lindow S."/>
            <person name="Coil D.A."/>
            <person name="Jospin G."/>
            <person name="Eisen J.A."/>
        </authorList>
    </citation>
    <scope>NUCLEOTIDE SEQUENCE [LARGE SCALE GENOMIC DNA]</scope>
    <source>
        <strain evidence="9 10">H39</strain>
    </source>
</reference>
<feature type="domain" description="Aspartate/ornithine carbamoyltransferase carbamoyl-P binding" evidence="8">
    <location>
        <begin position="8"/>
        <end position="148"/>
    </location>
</feature>
<feature type="binding site" evidence="6">
    <location>
        <position position="168"/>
    </location>
    <ligand>
        <name>L-ornithine</name>
        <dbReference type="ChEBI" id="CHEBI:46911"/>
    </ligand>
</feature>
<dbReference type="GO" id="GO:0019240">
    <property type="term" value="P:citrulline biosynthetic process"/>
    <property type="evidence" value="ECO:0007669"/>
    <property type="project" value="TreeGrafter"/>
</dbReference>
<gene>
    <name evidence="9" type="ORF">A4X20_16055</name>
</gene>
<dbReference type="PRINTS" id="PR00100">
    <property type="entry name" value="AOTCASE"/>
</dbReference>
<evidence type="ECO:0000256" key="3">
    <source>
        <dbReference type="ARBA" id="ARBA00013007"/>
    </source>
</evidence>
<dbReference type="STRING" id="912594.AWC12_23040"/>
<dbReference type="Pfam" id="PF00185">
    <property type="entry name" value="OTCace"/>
    <property type="match status" value="1"/>
</dbReference>
<dbReference type="OrthoDB" id="9802587at2"/>
<dbReference type="GO" id="GO:0042450">
    <property type="term" value="P:L-arginine biosynthetic process via ornithine"/>
    <property type="evidence" value="ECO:0007669"/>
    <property type="project" value="UniProtKB-UniRule"/>
</dbReference>
<dbReference type="PANTHER" id="PTHR45753:SF2">
    <property type="entry name" value="ORNITHINE CARBAMOYLTRANSFERASE"/>
    <property type="match status" value="1"/>
</dbReference>
<dbReference type="NCBIfam" id="TIGR00658">
    <property type="entry name" value="orni_carb_tr"/>
    <property type="match status" value="1"/>
</dbReference>
<dbReference type="RefSeq" id="WP_064280894.1">
    <property type="nucleotide sequence ID" value="NZ_LWCS01000015.1"/>
</dbReference>
<name>A0A178LYH5_MYCIR</name>
<dbReference type="FunFam" id="3.40.50.1370:FF:000008">
    <property type="entry name" value="Ornithine carbamoyltransferase"/>
    <property type="match status" value="1"/>
</dbReference>
<dbReference type="PROSITE" id="PS00097">
    <property type="entry name" value="CARBAMOYLTRANSFERASE"/>
    <property type="match status" value="1"/>
</dbReference>
<dbReference type="InterPro" id="IPR006131">
    <property type="entry name" value="Asp_carbamoyltransf_Asp/Orn-bd"/>
</dbReference>
<feature type="binding site" evidence="6">
    <location>
        <begin position="274"/>
        <end position="275"/>
    </location>
    <ligand>
        <name>carbamoyl phosphate</name>
        <dbReference type="ChEBI" id="CHEBI:58228"/>
    </ligand>
</feature>
<comment type="caution">
    <text evidence="9">The sequence shown here is derived from an EMBL/GenBank/DDBJ whole genome shotgun (WGS) entry which is preliminary data.</text>
</comment>
<evidence type="ECO:0000256" key="6">
    <source>
        <dbReference type="HAMAP-Rule" id="MF_01109"/>
    </source>
</evidence>
<feature type="binding site" evidence="6">
    <location>
        <position position="232"/>
    </location>
    <ligand>
        <name>L-ornithine</name>
        <dbReference type="ChEBI" id="CHEBI:46911"/>
    </ligand>
</feature>
<dbReference type="Proteomes" id="UP000078396">
    <property type="component" value="Unassembled WGS sequence"/>
</dbReference>
<dbReference type="SUPFAM" id="SSF53671">
    <property type="entry name" value="Aspartate/ornithine carbamoyltransferase"/>
    <property type="match status" value="1"/>
</dbReference>
<dbReference type="AlphaFoldDB" id="A0A178LYH5"/>
<dbReference type="EC" id="2.1.3.3" evidence="3 6"/>
<comment type="catalytic activity">
    <reaction evidence="5 6">
        <text>carbamoyl phosphate + L-ornithine = L-citrulline + phosphate + H(+)</text>
        <dbReference type="Rhea" id="RHEA:19513"/>
        <dbReference type="ChEBI" id="CHEBI:15378"/>
        <dbReference type="ChEBI" id="CHEBI:43474"/>
        <dbReference type="ChEBI" id="CHEBI:46911"/>
        <dbReference type="ChEBI" id="CHEBI:57743"/>
        <dbReference type="ChEBI" id="CHEBI:58228"/>
        <dbReference type="EC" id="2.1.3.3"/>
    </reaction>
</comment>
<dbReference type="NCBIfam" id="NF002470">
    <property type="entry name" value="PRK01713.1"/>
    <property type="match status" value="1"/>
</dbReference>
<dbReference type="GO" id="GO:0016597">
    <property type="term" value="F:amino acid binding"/>
    <property type="evidence" value="ECO:0007669"/>
    <property type="project" value="InterPro"/>
</dbReference>
<comment type="subcellular location">
    <subcellularLocation>
        <location evidence="6">Cytoplasm</location>
    </subcellularLocation>
</comment>
<evidence type="ECO:0000256" key="4">
    <source>
        <dbReference type="ARBA" id="ARBA00022679"/>
    </source>
</evidence>
<evidence type="ECO:0000259" key="8">
    <source>
        <dbReference type="Pfam" id="PF02729"/>
    </source>
</evidence>
<dbReference type="eggNOG" id="COG0078">
    <property type="taxonomic scope" value="Bacteria"/>
</dbReference>
<dbReference type="PRINTS" id="PR00102">
    <property type="entry name" value="OTCASE"/>
</dbReference>
<dbReference type="GO" id="GO:0004585">
    <property type="term" value="F:ornithine carbamoyltransferase activity"/>
    <property type="evidence" value="ECO:0007669"/>
    <property type="project" value="UniProtKB-UniRule"/>
</dbReference>
<dbReference type="InterPro" id="IPR006130">
    <property type="entry name" value="Asp/Orn_carbamoylTrfase"/>
</dbReference>
<feature type="domain" description="Aspartate/ornithine carbamoyltransferase Asp/Orn-binding" evidence="7">
    <location>
        <begin position="156"/>
        <end position="331"/>
    </location>
</feature>
<dbReference type="Pfam" id="PF02729">
    <property type="entry name" value="OTCace_N"/>
    <property type="match status" value="1"/>
</dbReference>
<dbReference type="InterPro" id="IPR024904">
    <property type="entry name" value="OTCase_ArgI"/>
</dbReference>
<evidence type="ECO:0000256" key="2">
    <source>
        <dbReference type="ARBA" id="ARBA00007805"/>
    </source>
</evidence>
<protein>
    <recommendedName>
        <fullName evidence="3 6">Ornithine carbamoyltransferase</fullName>
        <shortName evidence="6">OTCase</shortName>
        <ecNumber evidence="3 6">2.1.3.3</ecNumber>
    </recommendedName>
</protein>
<sequence>MAYNNRNRSLLSLVHHTERDLHYLLDLSRDLKRAKYSGVERQSLAGKNIALIFEKTSTRTRCAFEVAAHDEGAHVTYIDPKSSQIGHKESMKDTARVLGRMYDAIEYRGASQKTVEELAQYAGVPVFNGLTDEFHPTQMLADVMTMTEQCPKPVTDIAFAFVGDGRNNVANSLLLVAAKLGMDVRIGAPPTLWPHEDHVAMCEEFAMESGARITITDDPLKAVTGVDFIYTDVWVSMGEPLDTWGTRVDELLPFQVNSELLAAAGNPRVKFMHCLPAFHNSDTEVGAAIAAQYPQLRNGIEVTDEVFESPLNISFEQAENRMHTIKAVLVSALS</sequence>